<keyword evidence="3" id="KW-1185">Reference proteome</keyword>
<proteinExistence type="predicted"/>
<dbReference type="AlphaFoldDB" id="A0A8J8W6I9"/>
<dbReference type="Proteomes" id="UP000631181">
    <property type="component" value="Unassembled WGS sequence"/>
</dbReference>
<reference evidence="2" key="1">
    <citation type="journal article" date="2020" name="Front. Microbiol.">
        <title>Gene regulatory networks of Penicillium echinulatum 2HH and Penicillium oxalicum 114-2 inferred by a computational biology approach.</title>
        <authorList>
            <person name="Lenz A.R."/>
            <person name="Galan-Vasquez E."/>
            <person name="Balbinot E."/>
            <person name="De Abreu F.P."/>
            <person name="De Oliveira N.S."/>
            <person name="Da Rosa L.O."/>
            <person name="De Avila E Silva S."/>
            <person name="Camassola M."/>
            <person name="Dillon A.J.P."/>
            <person name="Perez-Rueda E."/>
        </authorList>
    </citation>
    <scope>NUCLEOTIDE SEQUENCE</scope>
    <source>
        <strain evidence="2">S1M29</strain>
    </source>
</reference>
<dbReference type="OrthoDB" id="3483554at2759"/>
<sequence>MESELKYYKVQDPCRGAYSYYKDEYLCLWEVTPDEVVAHWDWDVLIENDHWYEDDILPAFKEHNDRFLRRSRSKATFDMSTLESALPRILPGSVDRDALSGSDLDYSRQSDVDSLSNEDWNILSDEENGQFEDDGYSDTDDEAEESNAIDDAYKILEGDW</sequence>
<accession>A0A8J8W6I9</accession>
<evidence type="ECO:0000313" key="3">
    <source>
        <dbReference type="Proteomes" id="UP000631181"/>
    </source>
</evidence>
<dbReference type="EMBL" id="WIWV01000022">
    <property type="protein sequence ID" value="KAF7717832.1"/>
    <property type="molecule type" value="Genomic_DNA"/>
</dbReference>
<comment type="caution">
    <text evidence="2">The sequence shown here is derived from an EMBL/GenBank/DDBJ whole genome shotgun (WGS) entry which is preliminary data.</text>
</comment>
<evidence type="ECO:0000313" key="2">
    <source>
        <dbReference type="EMBL" id="KAF7717832.1"/>
    </source>
</evidence>
<name>A0A8J8W6I9_9EURO</name>
<feature type="region of interest" description="Disordered" evidence="1">
    <location>
        <begin position="123"/>
        <end position="150"/>
    </location>
</feature>
<evidence type="ECO:0000256" key="1">
    <source>
        <dbReference type="SAM" id="MobiDB-lite"/>
    </source>
</evidence>
<gene>
    <name evidence="2" type="ORF">PECM_003725</name>
</gene>
<feature type="compositionally biased region" description="Acidic residues" evidence="1">
    <location>
        <begin position="124"/>
        <end position="148"/>
    </location>
</feature>
<organism evidence="2 3">
    <name type="scientific">Penicillium ucsense</name>
    <dbReference type="NCBI Taxonomy" id="2839758"/>
    <lineage>
        <taxon>Eukaryota</taxon>
        <taxon>Fungi</taxon>
        <taxon>Dikarya</taxon>
        <taxon>Ascomycota</taxon>
        <taxon>Pezizomycotina</taxon>
        <taxon>Eurotiomycetes</taxon>
        <taxon>Eurotiomycetidae</taxon>
        <taxon>Eurotiales</taxon>
        <taxon>Aspergillaceae</taxon>
        <taxon>Penicillium</taxon>
    </lineage>
</organism>
<protein>
    <submittedName>
        <fullName evidence="2">Uncharacterized protein</fullName>
    </submittedName>
</protein>